<feature type="domain" description="PucR C-terminal helix-turn-helix" evidence="2">
    <location>
        <begin position="429"/>
        <end position="487"/>
    </location>
</feature>
<keyword evidence="4" id="KW-1185">Reference proteome</keyword>
<dbReference type="AlphaFoldDB" id="A0A1I3XFL3"/>
<dbReference type="InterPro" id="IPR025736">
    <property type="entry name" value="PucR_C-HTH_dom"/>
</dbReference>
<dbReference type="Pfam" id="PF07905">
    <property type="entry name" value="PucR"/>
    <property type="match status" value="1"/>
</dbReference>
<dbReference type="RefSeq" id="WP_177228836.1">
    <property type="nucleotide sequence ID" value="NZ_FORP01000015.1"/>
</dbReference>
<dbReference type="STRING" id="115433.SAMN05421835_11573"/>
<dbReference type="EMBL" id="FORP01000015">
    <property type="protein sequence ID" value="SFK18344.1"/>
    <property type="molecule type" value="Genomic_DNA"/>
</dbReference>
<dbReference type="PANTHER" id="PTHR33744:SF1">
    <property type="entry name" value="DNA-BINDING TRANSCRIPTIONAL ACTIVATOR ADER"/>
    <property type="match status" value="1"/>
</dbReference>
<evidence type="ECO:0000259" key="1">
    <source>
        <dbReference type="Pfam" id="PF07905"/>
    </source>
</evidence>
<dbReference type="PANTHER" id="PTHR33744">
    <property type="entry name" value="CARBOHYDRATE DIACID REGULATOR"/>
    <property type="match status" value="1"/>
</dbReference>
<dbReference type="InterPro" id="IPR012914">
    <property type="entry name" value="PucR_dom"/>
</dbReference>
<evidence type="ECO:0000313" key="4">
    <source>
        <dbReference type="Proteomes" id="UP000199025"/>
    </source>
</evidence>
<dbReference type="InterPro" id="IPR051448">
    <property type="entry name" value="CdaR-like_regulators"/>
</dbReference>
<sequence length="492" mass="51961">MRPTAAWLLDRRELGLRSLVDADLTRPIRWVHVSELADPTPFLSGGEFLLTVGLAGGWSAYVRRLAAHGLAGLGFGVGFGHDEVPRDLLAAARRHDLPVLEVPHSTPFIAISEVVAAAISGAHDRADAVDAQRALIAAALDGGGPRAVLDTLARALGCWCLVLDERGGPRHASPATARRHADRLGLDLTRLGSPVRAASLDLGEDQVALLPLEPDGGFLAAGREAPLSAAEHAVLTSAAGLLSLDLAAQRDVARARRSARRAVLRLASDEHPELTRTVARTLEVPLPAAPIRVAVLGAGTDSGGLLRAAEEHQGLAQANALVVPHEQHTVVVVLPVAEGDLQALEEVLHRVSGSRGVVTEGVGFGDLPDALRRARSVFFGTPKGERLLLAKDAATAGLLAQLDTPGALGWADALLEPLARHATRSKLDLVSTLRVFLAHNGHIDASAAALGIHRHTLRYRLGRIVELLGTDLDDPTARAELWLALRLREAGR</sequence>
<reference evidence="3 4" key="1">
    <citation type="submission" date="2016-10" db="EMBL/GenBank/DDBJ databases">
        <authorList>
            <person name="de Groot N.N."/>
        </authorList>
    </citation>
    <scope>NUCLEOTIDE SEQUENCE [LARGE SCALE GENOMIC DNA]</scope>
    <source>
        <strain evidence="3 4">DSM 44468</strain>
    </source>
</reference>
<protein>
    <submittedName>
        <fullName evidence="3">Purine catabolism regulatory protein</fullName>
    </submittedName>
</protein>
<dbReference type="InterPro" id="IPR042070">
    <property type="entry name" value="PucR_C-HTH_sf"/>
</dbReference>
<accession>A0A1I3XFL3</accession>
<proteinExistence type="predicted"/>
<dbReference type="Proteomes" id="UP000199025">
    <property type="component" value="Unassembled WGS sequence"/>
</dbReference>
<evidence type="ECO:0000259" key="2">
    <source>
        <dbReference type="Pfam" id="PF13556"/>
    </source>
</evidence>
<name>A0A1I3XFL3_9PSEU</name>
<evidence type="ECO:0000313" key="3">
    <source>
        <dbReference type="EMBL" id="SFK18344.1"/>
    </source>
</evidence>
<feature type="domain" description="Purine catabolism PurC-like" evidence="1">
    <location>
        <begin position="22"/>
        <end position="119"/>
    </location>
</feature>
<organism evidence="3 4">
    <name type="scientific">Amycolatopsis sacchari</name>
    <dbReference type="NCBI Taxonomy" id="115433"/>
    <lineage>
        <taxon>Bacteria</taxon>
        <taxon>Bacillati</taxon>
        <taxon>Actinomycetota</taxon>
        <taxon>Actinomycetes</taxon>
        <taxon>Pseudonocardiales</taxon>
        <taxon>Pseudonocardiaceae</taxon>
        <taxon>Amycolatopsis</taxon>
    </lineage>
</organism>
<gene>
    <name evidence="3" type="ORF">SAMN05421835_11573</name>
</gene>
<dbReference type="Gene3D" id="1.10.10.2840">
    <property type="entry name" value="PucR C-terminal helix-turn-helix domain"/>
    <property type="match status" value="1"/>
</dbReference>
<dbReference type="Pfam" id="PF13556">
    <property type="entry name" value="HTH_30"/>
    <property type="match status" value="1"/>
</dbReference>